<dbReference type="InterPro" id="IPR000873">
    <property type="entry name" value="AMP-dep_synth/lig_dom"/>
</dbReference>
<protein>
    <submittedName>
        <fullName evidence="3">Acyl-CoA synthetase (AMP-forming)/AMP-acid ligase II</fullName>
    </submittedName>
</protein>
<dbReference type="PROSITE" id="PS00455">
    <property type="entry name" value="AMP_BINDING"/>
    <property type="match status" value="1"/>
</dbReference>
<comment type="caution">
    <text evidence="3">The sequence shown here is derived from an EMBL/GenBank/DDBJ whole genome shotgun (WGS) entry which is preliminary data.</text>
</comment>
<dbReference type="GO" id="GO:0031956">
    <property type="term" value="F:medium-chain fatty acid-CoA ligase activity"/>
    <property type="evidence" value="ECO:0007669"/>
    <property type="project" value="TreeGrafter"/>
</dbReference>
<dbReference type="PANTHER" id="PTHR43201">
    <property type="entry name" value="ACYL-COA SYNTHETASE"/>
    <property type="match status" value="1"/>
</dbReference>
<reference evidence="3 4" key="1">
    <citation type="submission" date="2020-07" db="EMBL/GenBank/DDBJ databases">
        <title>Sequencing the genomes of 1000 actinobacteria strains.</title>
        <authorList>
            <person name="Klenk H.-P."/>
        </authorList>
    </citation>
    <scope>NUCLEOTIDE SEQUENCE [LARGE SCALE GENOMIC DNA]</scope>
    <source>
        <strain evidence="3 4">DSM 21349</strain>
    </source>
</reference>
<dbReference type="Proteomes" id="UP000580910">
    <property type="component" value="Unassembled WGS sequence"/>
</dbReference>
<dbReference type="Gene3D" id="3.30.300.30">
    <property type="match status" value="1"/>
</dbReference>
<keyword evidence="4" id="KW-1185">Reference proteome</keyword>
<dbReference type="AlphaFoldDB" id="A0A7W3J265"/>
<feature type="domain" description="AMP-binding enzyme C-terminal" evidence="2">
    <location>
        <begin position="403"/>
        <end position="475"/>
    </location>
</feature>
<dbReference type="GO" id="GO:0006631">
    <property type="term" value="P:fatty acid metabolic process"/>
    <property type="evidence" value="ECO:0007669"/>
    <property type="project" value="TreeGrafter"/>
</dbReference>
<gene>
    <name evidence="3" type="ORF">FB382_003224</name>
</gene>
<accession>A0A7W3J265</accession>
<dbReference type="InterPro" id="IPR020845">
    <property type="entry name" value="AMP-binding_CS"/>
</dbReference>
<evidence type="ECO:0000259" key="2">
    <source>
        <dbReference type="Pfam" id="PF13193"/>
    </source>
</evidence>
<name>A0A7W3J265_9ACTN</name>
<dbReference type="EMBL" id="JACGXA010000001">
    <property type="protein sequence ID" value="MBA8804933.1"/>
    <property type="molecule type" value="Genomic_DNA"/>
</dbReference>
<dbReference type="RefSeq" id="WP_182540771.1">
    <property type="nucleotide sequence ID" value="NZ_JACGXA010000001.1"/>
</dbReference>
<dbReference type="InterPro" id="IPR045851">
    <property type="entry name" value="AMP-bd_C_sf"/>
</dbReference>
<dbReference type="PANTHER" id="PTHR43201:SF32">
    <property type="entry name" value="2-SUCCINYLBENZOATE--COA LIGASE, CHLOROPLASTIC_PEROXISOMAL"/>
    <property type="match status" value="1"/>
</dbReference>
<evidence type="ECO:0000259" key="1">
    <source>
        <dbReference type="Pfam" id="PF00501"/>
    </source>
</evidence>
<dbReference type="InterPro" id="IPR025110">
    <property type="entry name" value="AMP-bd_C"/>
</dbReference>
<proteinExistence type="predicted"/>
<dbReference type="InterPro" id="IPR042099">
    <property type="entry name" value="ANL_N_sf"/>
</dbReference>
<sequence length="489" mass="52107">MTSTTESNLVAERLRHVMALDPQANLIEFDGEWWTWGRIAEMARAVATRLPSPGAPVGILLRNTPQHVAAVLGVLLADCCVVTINPSLGGDRVRADLAALDLDLLIGNGQDLAEFTDRTFGLPRLALGPGGVAGGVSVARSTPRPGVAVLMLTSGTTGPPKRIELSAQVLLRTLAGAKHYESSSETAPTLRRGVAIVNSPLVHLSGVFRTLQCVLDGRSFALLPRFDVALWADAVRRHRPKTASLVPTALRMVLESDLTRDDLASLLSVTSGTAPLDPVDADAFAERFGVPVLTSYAATEFGGGVAGWNLRDHQRYAPTKRGSVGRAHAGCGLRVVDEDGTDLGADVTGLLEVRPAQFGPDAAWMRTTDLARIDADGFLWILGRADQTIIRGGFKVQPDTVRSALEQLSAVRAASVFGVPDDRLGEIPVALVELRHGHQRSVEDLLADIAPRLARYEMPALLQIVDVLPRTASGKVDLTAARALISEES</sequence>
<evidence type="ECO:0000313" key="3">
    <source>
        <dbReference type="EMBL" id="MBA8804933.1"/>
    </source>
</evidence>
<keyword evidence="3" id="KW-0436">Ligase</keyword>
<organism evidence="3 4">
    <name type="scientific">Nocardioides ginsengisegetis</name>
    <dbReference type="NCBI Taxonomy" id="661491"/>
    <lineage>
        <taxon>Bacteria</taxon>
        <taxon>Bacillati</taxon>
        <taxon>Actinomycetota</taxon>
        <taxon>Actinomycetes</taxon>
        <taxon>Propionibacteriales</taxon>
        <taxon>Nocardioidaceae</taxon>
        <taxon>Nocardioides</taxon>
    </lineage>
</organism>
<dbReference type="Gene3D" id="3.40.50.12780">
    <property type="entry name" value="N-terminal domain of ligase-like"/>
    <property type="match status" value="1"/>
</dbReference>
<dbReference type="SUPFAM" id="SSF56801">
    <property type="entry name" value="Acetyl-CoA synthetase-like"/>
    <property type="match status" value="1"/>
</dbReference>
<dbReference type="Pfam" id="PF00501">
    <property type="entry name" value="AMP-binding"/>
    <property type="match status" value="1"/>
</dbReference>
<dbReference type="Pfam" id="PF13193">
    <property type="entry name" value="AMP-binding_C"/>
    <property type="match status" value="1"/>
</dbReference>
<feature type="domain" description="AMP-dependent synthetase/ligase" evidence="1">
    <location>
        <begin position="21"/>
        <end position="354"/>
    </location>
</feature>
<evidence type="ECO:0000313" key="4">
    <source>
        <dbReference type="Proteomes" id="UP000580910"/>
    </source>
</evidence>